<dbReference type="Pfam" id="PF08220">
    <property type="entry name" value="HTH_DeoR"/>
    <property type="match status" value="1"/>
</dbReference>
<keyword evidence="6" id="KW-1185">Reference proteome</keyword>
<dbReference type="EMBL" id="JARPYI010000004">
    <property type="protein sequence ID" value="MDT2600043.1"/>
    <property type="molecule type" value="Genomic_DNA"/>
</dbReference>
<keyword evidence="3" id="KW-0804">Transcription</keyword>
<dbReference type="InterPro" id="IPR036388">
    <property type="entry name" value="WH-like_DNA-bd_sf"/>
</dbReference>
<dbReference type="RefSeq" id="WP_311822907.1">
    <property type="nucleotide sequence ID" value="NZ_JARPYF010000007.1"/>
</dbReference>
<comment type="caution">
    <text evidence="5">The sequence shown here is derived from an EMBL/GenBank/DDBJ whole genome shotgun (WGS) entry which is preliminary data.</text>
</comment>
<dbReference type="PANTHER" id="PTHR30363:SF44">
    <property type="entry name" value="AGA OPERON TRANSCRIPTIONAL REPRESSOR-RELATED"/>
    <property type="match status" value="1"/>
</dbReference>
<keyword evidence="2 5" id="KW-0238">DNA-binding</keyword>
<dbReference type="PROSITE" id="PS51000">
    <property type="entry name" value="HTH_DEOR_2"/>
    <property type="match status" value="1"/>
</dbReference>
<accession>A0ABU3EYU1</accession>
<dbReference type="InterPro" id="IPR037171">
    <property type="entry name" value="NagB/RpiA_transferase-like"/>
</dbReference>
<dbReference type="InterPro" id="IPR014036">
    <property type="entry name" value="DeoR-like_C"/>
</dbReference>
<evidence type="ECO:0000256" key="3">
    <source>
        <dbReference type="ARBA" id="ARBA00023163"/>
    </source>
</evidence>
<dbReference type="PRINTS" id="PR00037">
    <property type="entry name" value="HTHLACR"/>
</dbReference>
<dbReference type="SMART" id="SM00420">
    <property type="entry name" value="HTH_DEOR"/>
    <property type="match status" value="1"/>
</dbReference>
<dbReference type="InterPro" id="IPR050313">
    <property type="entry name" value="Carb_Metab_HTH_regulators"/>
</dbReference>
<dbReference type="SUPFAM" id="SSF46785">
    <property type="entry name" value="Winged helix' DNA-binding domain"/>
    <property type="match status" value="1"/>
</dbReference>
<dbReference type="Pfam" id="PF00455">
    <property type="entry name" value="DeoRC"/>
    <property type="match status" value="1"/>
</dbReference>
<gene>
    <name evidence="5" type="ORF">P7D85_09665</name>
</gene>
<dbReference type="GO" id="GO:0003677">
    <property type="term" value="F:DNA binding"/>
    <property type="evidence" value="ECO:0007669"/>
    <property type="project" value="UniProtKB-KW"/>
</dbReference>
<dbReference type="Gene3D" id="1.10.10.10">
    <property type="entry name" value="Winged helix-like DNA-binding domain superfamily/Winged helix DNA-binding domain"/>
    <property type="match status" value="1"/>
</dbReference>
<evidence type="ECO:0000313" key="5">
    <source>
        <dbReference type="EMBL" id="MDT2600043.1"/>
    </source>
</evidence>
<dbReference type="SMART" id="SM01134">
    <property type="entry name" value="DeoRC"/>
    <property type="match status" value="1"/>
</dbReference>
<evidence type="ECO:0000256" key="1">
    <source>
        <dbReference type="ARBA" id="ARBA00023015"/>
    </source>
</evidence>
<dbReference type="InterPro" id="IPR036390">
    <property type="entry name" value="WH_DNA-bd_sf"/>
</dbReference>
<proteinExistence type="predicted"/>
<keyword evidence="1" id="KW-0805">Transcription regulation</keyword>
<dbReference type="PROSITE" id="PS00894">
    <property type="entry name" value="HTH_DEOR_1"/>
    <property type="match status" value="1"/>
</dbReference>
<evidence type="ECO:0000259" key="4">
    <source>
        <dbReference type="PROSITE" id="PS51000"/>
    </source>
</evidence>
<evidence type="ECO:0000256" key="2">
    <source>
        <dbReference type="ARBA" id="ARBA00023125"/>
    </source>
</evidence>
<protein>
    <submittedName>
        <fullName evidence="5">DeoR/GlpR family DNA-binding transcription regulator</fullName>
    </submittedName>
</protein>
<dbReference type="PANTHER" id="PTHR30363">
    <property type="entry name" value="HTH-TYPE TRANSCRIPTIONAL REGULATOR SRLR-RELATED"/>
    <property type="match status" value="1"/>
</dbReference>
<dbReference type="SUPFAM" id="SSF100950">
    <property type="entry name" value="NagB/RpiA/CoA transferase-like"/>
    <property type="match status" value="1"/>
</dbReference>
<feature type="domain" description="HTH deoR-type" evidence="4">
    <location>
        <begin position="3"/>
        <end position="58"/>
    </location>
</feature>
<dbReference type="Proteomes" id="UP001252875">
    <property type="component" value="Unassembled WGS sequence"/>
</dbReference>
<name>A0ABU3EYU1_9ENTE</name>
<reference evidence="5 6" key="1">
    <citation type="submission" date="2023-03" db="EMBL/GenBank/DDBJ databases">
        <authorList>
            <person name="Shen W."/>
            <person name="Cai J."/>
        </authorList>
    </citation>
    <scope>NUCLEOTIDE SEQUENCE [LARGE SCALE GENOMIC DNA]</scope>
    <source>
        <strain evidence="5 6">D6-4</strain>
    </source>
</reference>
<dbReference type="InterPro" id="IPR018356">
    <property type="entry name" value="Tscrpt_reg_HTH_DeoR_CS"/>
</dbReference>
<dbReference type="InterPro" id="IPR001034">
    <property type="entry name" value="DeoR_HTH"/>
</dbReference>
<organism evidence="5 6">
    <name type="scientific">Enterococcus hulanensis</name>
    <dbReference type="NCBI Taxonomy" id="2559929"/>
    <lineage>
        <taxon>Bacteria</taxon>
        <taxon>Bacillati</taxon>
        <taxon>Bacillota</taxon>
        <taxon>Bacilli</taxon>
        <taxon>Lactobacillales</taxon>
        <taxon>Enterococcaceae</taxon>
        <taxon>Enterococcus</taxon>
    </lineage>
</organism>
<evidence type="ECO:0000313" key="6">
    <source>
        <dbReference type="Proteomes" id="UP001252875"/>
    </source>
</evidence>
<sequence>MTARDRLSLIKQLLINEKKVSVSNLSEQFSVTEETIRRDLDKLESEGILTRTYGGAVLNLEETVSNIPFYKRAEYNVEAKQTIALKVREVLASVHTISADASSTVMESLKLLKDREDMTIVTNSTEVLRELMVSEVNVLSTGGVFNKRTLSMQGDLTERAIETYNVEMAVISCKGIDKKVGATDTNEGEARIKKYMIGQASEVMLLIDSEKFCKKGFVHLADIDQINHVVTDKKPSDDWISFFEENGIQLHY</sequence>